<sequence length="72" mass="7792">MAPSQGGGVKVSVLPDLRFCCTPLPSPPFAPTFLYLPYALRSNCGLPSARADHYYCRPPQLAPLLDPPQFSS</sequence>
<gene>
    <name evidence="1" type="ORF">HPP92_028570</name>
</gene>
<proteinExistence type="predicted"/>
<comment type="caution">
    <text evidence="1">The sequence shown here is derived from an EMBL/GenBank/DDBJ whole genome shotgun (WGS) entry which is preliminary data.</text>
</comment>
<dbReference type="EMBL" id="JADCNM010000527">
    <property type="protein sequence ID" value="KAG0446916.1"/>
    <property type="molecule type" value="Genomic_DNA"/>
</dbReference>
<name>A0A835P569_VANPL</name>
<evidence type="ECO:0000313" key="2">
    <source>
        <dbReference type="Proteomes" id="UP000639772"/>
    </source>
</evidence>
<dbReference type="Proteomes" id="UP000639772">
    <property type="component" value="Unassembled WGS sequence"/>
</dbReference>
<reference evidence="1 2" key="1">
    <citation type="journal article" date="2020" name="Nat. Food">
        <title>A phased Vanilla planifolia genome enables genetic improvement of flavour and production.</title>
        <authorList>
            <person name="Hasing T."/>
            <person name="Tang H."/>
            <person name="Brym M."/>
            <person name="Khazi F."/>
            <person name="Huang T."/>
            <person name="Chambers A.H."/>
        </authorList>
    </citation>
    <scope>NUCLEOTIDE SEQUENCE [LARGE SCALE GENOMIC DNA]</scope>
    <source>
        <tissue evidence="1">Leaf</tissue>
    </source>
</reference>
<accession>A0A835P569</accession>
<dbReference type="AlphaFoldDB" id="A0A835P569"/>
<protein>
    <submittedName>
        <fullName evidence="1">Uncharacterized protein</fullName>
    </submittedName>
</protein>
<organism evidence="1 2">
    <name type="scientific">Vanilla planifolia</name>
    <name type="common">Vanilla</name>
    <dbReference type="NCBI Taxonomy" id="51239"/>
    <lineage>
        <taxon>Eukaryota</taxon>
        <taxon>Viridiplantae</taxon>
        <taxon>Streptophyta</taxon>
        <taxon>Embryophyta</taxon>
        <taxon>Tracheophyta</taxon>
        <taxon>Spermatophyta</taxon>
        <taxon>Magnoliopsida</taxon>
        <taxon>Liliopsida</taxon>
        <taxon>Asparagales</taxon>
        <taxon>Orchidaceae</taxon>
        <taxon>Vanilloideae</taxon>
        <taxon>Vanilleae</taxon>
        <taxon>Vanilla</taxon>
    </lineage>
</organism>
<evidence type="ECO:0000313" key="1">
    <source>
        <dbReference type="EMBL" id="KAG0446916.1"/>
    </source>
</evidence>